<evidence type="ECO:0000313" key="1">
    <source>
        <dbReference type="EMBL" id="TFH89131.1"/>
    </source>
</evidence>
<comment type="caution">
    <text evidence="1">The sequence shown here is derived from an EMBL/GenBank/DDBJ whole genome shotgun (WGS) entry which is preliminary data.</text>
</comment>
<dbReference type="Gene3D" id="3.10.450.50">
    <property type="match status" value="1"/>
</dbReference>
<dbReference type="SUPFAM" id="SSF103642">
    <property type="entry name" value="Sec-C motif"/>
    <property type="match status" value="1"/>
</dbReference>
<dbReference type="RefSeq" id="WP_085761120.1">
    <property type="nucleotide sequence ID" value="NZ_SATR01000112.1"/>
</dbReference>
<dbReference type="EMBL" id="SATR01000112">
    <property type="protein sequence ID" value="TFH89131.1"/>
    <property type="molecule type" value="Genomic_DNA"/>
</dbReference>
<keyword evidence="2" id="KW-1185">Reference proteome</keyword>
<dbReference type="InterPro" id="IPR004027">
    <property type="entry name" value="SEC_C_motif"/>
</dbReference>
<accession>A0A4Y8WA13</accession>
<gene>
    <name evidence="1" type="ORF">ELS82_23915</name>
</gene>
<protein>
    <recommendedName>
        <fullName evidence="3">SEC-C domain-containing protein</fullName>
    </recommendedName>
</protein>
<dbReference type="Proteomes" id="UP000297753">
    <property type="component" value="Unassembled WGS sequence"/>
</dbReference>
<evidence type="ECO:0008006" key="3">
    <source>
        <dbReference type="Google" id="ProtNLM"/>
    </source>
</evidence>
<organism evidence="1 2">
    <name type="scientific">Vibrio ouci</name>
    <dbReference type="NCBI Taxonomy" id="2499078"/>
    <lineage>
        <taxon>Bacteria</taxon>
        <taxon>Pseudomonadati</taxon>
        <taxon>Pseudomonadota</taxon>
        <taxon>Gammaproteobacteria</taxon>
        <taxon>Vibrionales</taxon>
        <taxon>Vibrionaceae</taxon>
        <taxon>Vibrio</taxon>
    </lineage>
</organism>
<sequence length="192" mass="21462">MQYFDLPELSNNLLEKLGVEDLQKIPVHPEPSAKPLNCLNNVIAYIEKYGGSVQFGWIFSCLGNISIKMTAHAVVKMPDNSLVCVTPNEYRTGLLKFAPDSSVETLIKHNFLPTKFVPLISDQSLSEYIAIEVEQDKLRMENHGVVAQSDLNQFQMRASLLYPAILSLAKKYTGRNDQCYCGSGKKNKKCCG</sequence>
<proteinExistence type="predicted"/>
<dbReference type="Pfam" id="PF02810">
    <property type="entry name" value="SEC-C"/>
    <property type="match status" value="1"/>
</dbReference>
<reference evidence="1 2" key="1">
    <citation type="submission" date="2019-01" db="EMBL/GenBank/DDBJ databases">
        <title>Vibrio BEI176 sp. nov, a marine bacterium isolated from China: eastern marignal seas.</title>
        <authorList>
            <person name="Li B."/>
        </authorList>
    </citation>
    <scope>NUCLEOTIDE SEQUENCE [LARGE SCALE GENOMIC DNA]</scope>
    <source>
        <strain evidence="1 2">BEI176</strain>
    </source>
</reference>
<dbReference type="OrthoDB" id="21421at2"/>
<name>A0A4Y8WA13_9VIBR</name>
<dbReference type="AlphaFoldDB" id="A0A4Y8WA13"/>
<evidence type="ECO:0000313" key="2">
    <source>
        <dbReference type="Proteomes" id="UP000297753"/>
    </source>
</evidence>